<evidence type="ECO:0000313" key="1">
    <source>
        <dbReference type="EMBL" id="CAM9729777.1"/>
    </source>
</evidence>
<sequence length="155" mass="16538">MPAQRREARWRPAGASSPAGPSLTSRCRVIVPTAPHRPLQAGSRSAATLTAPACRESGQASESAQGVKAHRREDAEAWRPTPSTFLRGKDTPTVPKYPRLIWPPRVRRTAGGGAAEDAEVLLGGRSESRSPSCALGDWAKASDIVEQRQAVLVPV</sequence>
<name>A0AC59YIY0_RANTA</name>
<evidence type="ECO:0000313" key="2">
    <source>
        <dbReference type="Proteomes" id="UP001162501"/>
    </source>
</evidence>
<reference evidence="1" key="2">
    <citation type="submission" date="2025-03" db="EMBL/GenBank/DDBJ databases">
        <authorList>
            <consortium name="ELIXIR-Norway"/>
            <consortium name="Elixir Norway"/>
        </authorList>
    </citation>
    <scope>NUCLEOTIDE SEQUENCE</scope>
</reference>
<protein>
    <submittedName>
        <fullName evidence="1">Uncharacterized protein</fullName>
    </submittedName>
</protein>
<accession>A0AC59YIY0</accession>
<gene>
    <name evidence="1" type="ORF">MRATA1EN22A_LOCUS6636</name>
</gene>
<organism evidence="1 2">
    <name type="scientific">Rangifer tarandus platyrhynchus</name>
    <name type="common">Svalbard reindeer</name>
    <dbReference type="NCBI Taxonomy" id="3082113"/>
    <lineage>
        <taxon>Eukaryota</taxon>
        <taxon>Metazoa</taxon>
        <taxon>Chordata</taxon>
        <taxon>Craniata</taxon>
        <taxon>Vertebrata</taxon>
        <taxon>Euteleostomi</taxon>
        <taxon>Mammalia</taxon>
        <taxon>Eutheria</taxon>
        <taxon>Laurasiatheria</taxon>
        <taxon>Artiodactyla</taxon>
        <taxon>Ruminantia</taxon>
        <taxon>Pecora</taxon>
        <taxon>Cervidae</taxon>
        <taxon>Odocoileinae</taxon>
        <taxon>Rangifer</taxon>
    </lineage>
</organism>
<proteinExistence type="predicted"/>
<reference evidence="1" key="1">
    <citation type="submission" date="2023-05" db="EMBL/GenBank/DDBJ databases">
        <authorList>
            <consortium name="ELIXIR-Norway"/>
        </authorList>
    </citation>
    <scope>NUCLEOTIDE SEQUENCE</scope>
</reference>
<dbReference type="Proteomes" id="UP001162501">
    <property type="component" value="Chromosome 16"/>
</dbReference>
<dbReference type="EMBL" id="OX596100">
    <property type="protein sequence ID" value="CAM9729777.1"/>
    <property type="molecule type" value="Genomic_DNA"/>
</dbReference>